<dbReference type="InterPro" id="IPR009019">
    <property type="entry name" value="KH_sf_prok-type"/>
</dbReference>
<name>A0A9D1KT94_9FLAO</name>
<comment type="subcellular location">
    <subcellularLocation>
        <location evidence="7">Cytoplasm</location>
    </subcellularLocation>
    <subcellularLocation>
        <location evidence="7">Cell membrane</location>
        <topology evidence="7">Peripheral membrane protein</topology>
    </subcellularLocation>
</comment>
<reference evidence="10" key="1">
    <citation type="submission" date="2020-10" db="EMBL/GenBank/DDBJ databases">
        <authorList>
            <person name="Gilroy R."/>
        </authorList>
    </citation>
    <scope>NUCLEOTIDE SEQUENCE</scope>
    <source>
        <strain evidence="10">1383</strain>
    </source>
</reference>
<dbReference type="HAMAP" id="MF_00367">
    <property type="entry name" value="GTPase_Era"/>
    <property type="match status" value="1"/>
</dbReference>
<dbReference type="CDD" id="cd04163">
    <property type="entry name" value="Era"/>
    <property type="match status" value="1"/>
</dbReference>
<feature type="binding site" evidence="7">
    <location>
        <begin position="123"/>
        <end position="126"/>
    </location>
    <ligand>
        <name>GTP</name>
        <dbReference type="ChEBI" id="CHEBI:37565"/>
    </ligand>
</feature>
<organism evidence="10 11">
    <name type="scientific">Candidatus Merdimorpha stercoravium</name>
    <dbReference type="NCBI Taxonomy" id="2840863"/>
    <lineage>
        <taxon>Bacteria</taxon>
        <taxon>Pseudomonadati</taxon>
        <taxon>Bacteroidota</taxon>
        <taxon>Flavobacteriia</taxon>
        <taxon>Flavobacteriales</taxon>
        <taxon>Candidatus Merdimorpha</taxon>
    </lineage>
</organism>
<dbReference type="GO" id="GO:0005886">
    <property type="term" value="C:plasma membrane"/>
    <property type="evidence" value="ECO:0007669"/>
    <property type="project" value="UniProtKB-SubCell"/>
</dbReference>
<keyword evidence="5 7" id="KW-0694">RNA-binding</keyword>
<dbReference type="GO" id="GO:0000028">
    <property type="term" value="P:ribosomal small subunit assembly"/>
    <property type="evidence" value="ECO:0007669"/>
    <property type="project" value="TreeGrafter"/>
</dbReference>
<dbReference type="Gene3D" id="3.30.300.20">
    <property type="match status" value="1"/>
</dbReference>
<gene>
    <name evidence="7 10" type="primary">era</name>
    <name evidence="10" type="ORF">IAC44_02790</name>
</gene>
<dbReference type="PANTHER" id="PTHR42698:SF1">
    <property type="entry name" value="GTPASE ERA, MITOCHONDRIAL"/>
    <property type="match status" value="1"/>
</dbReference>
<feature type="domain" description="Era-type G" evidence="9">
    <location>
        <begin position="7"/>
        <end position="173"/>
    </location>
</feature>
<dbReference type="CDD" id="cd22534">
    <property type="entry name" value="KH-II_Era"/>
    <property type="match status" value="1"/>
</dbReference>
<keyword evidence="7" id="KW-0699">rRNA-binding</keyword>
<protein>
    <recommendedName>
        <fullName evidence="2 7">GTPase Era</fullName>
    </recommendedName>
</protein>
<keyword evidence="6 7" id="KW-0342">GTP-binding</keyword>
<comment type="function">
    <text evidence="7">An essential GTPase that binds both GDP and GTP, with rapid nucleotide exchange. Plays a role in 16S rRNA processing and 30S ribosomal subunit biogenesis and possibly also in cell cycle regulation and energy metabolism.</text>
</comment>
<sequence length="296" mass="34129">MEKKTHKSGFVNIVGNPNVGKSTLLNVLVGRDLSIITSKAQTTRHRILGIVSSEDYQIVFSDTPGIIRPAYKLQESMMEFVAEAFEDADVLLYMVEPGLKELKDETFFHRIENAKVPVLLVINKIDTIDQRTLEAAVEYWQARLPRAEVVPVSATERFNTDNLLERIVALLPEGPSYYPEDALTDRPERFFVSEIIRQKILLNYRKEVPYSVEVVVEEFVEDTSLIRIRAIVYVERESQRGILIGHRGEALKKTGTQARMDIERFFGKKAFLELVVKVDDDWRGNQRKLRRYGYLH</sequence>
<evidence type="ECO:0000256" key="6">
    <source>
        <dbReference type="ARBA" id="ARBA00023134"/>
    </source>
</evidence>
<dbReference type="GO" id="GO:0005525">
    <property type="term" value="F:GTP binding"/>
    <property type="evidence" value="ECO:0007669"/>
    <property type="project" value="UniProtKB-UniRule"/>
</dbReference>
<feature type="region of interest" description="G3" evidence="8">
    <location>
        <begin position="62"/>
        <end position="65"/>
    </location>
</feature>
<dbReference type="InterPro" id="IPR004044">
    <property type="entry name" value="KH_dom_type_2"/>
</dbReference>
<evidence type="ECO:0000256" key="3">
    <source>
        <dbReference type="ARBA" id="ARBA00022517"/>
    </source>
</evidence>
<dbReference type="AlphaFoldDB" id="A0A9D1KT94"/>
<dbReference type="InterPro" id="IPR006073">
    <property type="entry name" value="GTP-bd"/>
</dbReference>
<keyword evidence="7" id="KW-0472">Membrane</keyword>
<dbReference type="InterPro" id="IPR030388">
    <property type="entry name" value="G_ERA_dom"/>
</dbReference>
<dbReference type="NCBIfam" id="TIGR00231">
    <property type="entry name" value="small_GTP"/>
    <property type="match status" value="1"/>
</dbReference>
<feature type="region of interest" description="G5" evidence="8">
    <location>
        <begin position="152"/>
        <end position="154"/>
    </location>
</feature>
<dbReference type="Gene3D" id="3.40.50.300">
    <property type="entry name" value="P-loop containing nucleotide triphosphate hydrolases"/>
    <property type="match status" value="1"/>
</dbReference>
<evidence type="ECO:0000256" key="2">
    <source>
        <dbReference type="ARBA" id="ARBA00020484"/>
    </source>
</evidence>
<evidence type="ECO:0000259" key="9">
    <source>
        <dbReference type="PROSITE" id="PS51713"/>
    </source>
</evidence>
<dbReference type="InterPro" id="IPR015946">
    <property type="entry name" value="KH_dom-like_a/b"/>
</dbReference>
<dbReference type="GO" id="GO:0043024">
    <property type="term" value="F:ribosomal small subunit binding"/>
    <property type="evidence" value="ECO:0007669"/>
    <property type="project" value="TreeGrafter"/>
</dbReference>
<dbReference type="NCBIfam" id="NF000908">
    <property type="entry name" value="PRK00089.1"/>
    <property type="match status" value="1"/>
</dbReference>
<dbReference type="InterPro" id="IPR005662">
    <property type="entry name" value="GTPase_Era-like"/>
</dbReference>
<keyword evidence="3 7" id="KW-0690">Ribosome biogenesis</keyword>
<dbReference type="InterPro" id="IPR027417">
    <property type="entry name" value="P-loop_NTPase"/>
</dbReference>
<reference evidence="10" key="2">
    <citation type="journal article" date="2021" name="PeerJ">
        <title>Extensive microbial diversity within the chicken gut microbiome revealed by metagenomics and culture.</title>
        <authorList>
            <person name="Gilroy R."/>
            <person name="Ravi A."/>
            <person name="Getino M."/>
            <person name="Pursley I."/>
            <person name="Horton D.L."/>
            <person name="Alikhan N.F."/>
            <person name="Baker D."/>
            <person name="Gharbi K."/>
            <person name="Hall N."/>
            <person name="Watson M."/>
            <person name="Adriaenssens E.M."/>
            <person name="Foster-Nyarko E."/>
            <person name="Jarju S."/>
            <person name="Secka A."/>
            <person name="Antonio M."/>
            <person name="Oren A."/>
            <person name="Chaudhuri R.R."/>
            <person name="La Ragione R."/>
            <person name="Hildebrand F."/>
            <person name="Pallen M.J."/>
        </authorList>
    </citation>
    <scope>NUCLEOTIDE SEQUENCE</scope>
    <source>
        <strain evidence="10">1383</strain>
    </source>
</reference>
<feature type="region of interest" description="G1" evidence="8">
    <location>
        <begin position="15"/>
        <end position="22"/>
    </location>
</feature>
<dbReference type="SUPFAM" id="SSF54814">
    <property type="entry name" value="Prokaryotic type KH domain (KH-domain type II)"/>
    <property type="match status" value="1"/>
</dbReference>
<comment type="subunit">
    <text evidence="7">Monomer.</text>
</comment>
<dbReference type="SUPFAM" id="SSF52540">
    <property type="entry name" value="P-loop containing nucleoside triphosphate hydrolases"/>
    <property type="match status" value="1"/>
</dbReference>
<accession>A0A9D1KT94</accession>
<dbReference type="FunFam" id="3.30.300.20:FF:000003">
    <property type="entry name" value="GTPase Era"/>
    <property type="match status" value="1"/>
</dbReference>
<evidence type="ECO:0000256" key="1">
    <source>
        <dbReference type="ARBA" id="ARBA00007921"/>
    </source>
</evidence>
<evidence type="ECO:0000256" key="8">
    <source>
        <dbReference type="PROSITE-ProRule" id="PRU01050"/>
    </source>
</evidence>
<dbReference type="Proteomes" id="UP000824161">
    <property type="component" value="Unassembled WGS sequence"/>
</dbReference>
<feature type="binding site" evidence="7">
    <location>
        <begin position="62"/>
        <end position="66"/>
    </location>
    <ligand>
        <name>GTP</name>
        <dbReference type="ChEBI" id="CHEBI:37565"/>
    </ligand>
</feature>
<feature type="region of interest" description="G2" evidence="8">
    <location>
        <begin position="41"/>
        <end position="45"/>
    </location>
</feature>
<dbReference type="EMBL" id="DVLY01000064">
    <property type="protein sequence ID" value="HIT97742.1"/>
    <property type="molecule type" value="Genomic_DNA"/>
</dbReference>
<evidence type="ECO:0000256" key="4">
    <source>
        <dbReference type="ARBA" id="ARBA00022741"/>
    </source>
</evidence>
<keyword evidence="7" id="KW-0963">Cytoplasm</keyword>
<dbReference type="Pfam" id="PF07650">
    <property type="entry name" value="KH_2"/>
    <property type="match status" value="1"/>
</dbReference>
<dbReference type="GO" id="GO:0005829">
    <property type="term" value="C:cytosol"/>
    <property type="evidence" value="ECO:0007669"/>
    <property type="project" value="TreeGrafter"/>
</dbReference>
<evidence type="ECO:0000256" key="7">
    <source>
        <dbReference type="HAMAP-Rule" id="MF_00367"/>
    </source>
</evidence>
<dbReference type="NCBIfam" id="TIGR00436">
    <property type="entry name" value="era"/>
    <property type="match status" value="1"/>
</dbReference>
<keyword evidence="4 7" id="KW-0547">Nucleotide-binding</keyword>
<evidence type="ECO:0000313" key="10">
    <source>
        <dbReference type="EMBL" id="HIT97742.1"/>
    </source>
</evidence>
<comment type="similarity">
    <text evidence="1 7 8">Belongs to the TRAFAC class TrmE-Era-EngA-EngB-Septin-like GTPase superfamily. Era GTPase family.</text>
</comment>
<dbReference type="PANTHER" id="PTHR42698">
    <property type="entry name" value="GTPASE ERA"/>
    <property type="match status" value="1"/>
</dbReference>
<proteinExistence type="inferred from homology"/>
<dbReference type="Pfam" id="PF01926">
    <property type="entry name" value="MMR_HSR1"/>
    <property type="match status" value="1"/>
</dbReference>
<comment type="caution">
    <text evidence="10">The sequence shown here is derived from an EMBL/GenBank/DDBJ whole genome shotgun (WGS) entry which is preliminary data.</text>
</comment>
<dbReference type="InterPro" id="IPR005225">
    <property type="entry name" value="Small_GTP-bd"/>
</dbReference>
<dbReference type="GO" id="GO:0070181">
    <property type="term" value="F:small ribosomal subunit rRNA binding"/>
    <property type="evidence" value="ECO:0007669"/>
    <property type="project" value="UniProtKB-UniRule"/>
</dbReference>
<feature type="binding site" evidence="7">
    <location>
        <begin position="15"/>
        <end position="22"/>
    </location>
    <ligand>
        <name>GTP</name>
        <dbReference type="ChEBI" id="CHEBI:37565"/>
    </ligand>
</feature>
<dbReference type="PRINTS" id="PR00326">
    <property type="entry name" value="GTP1OBG"/>
</dbReference>
<dbReference type="GO" id="GO:0003924">
    <property type="term" value="F:GTPase activity"/>
    <property type="evidence" value="ECO:0007669"/>
    <property type="project" value="UniProtKB-UniRule"/>
</dbReference>
<feature type="region of interest" description="G4" evidence="8">
    <location>
        <begin position="123"/>
        <end position="126"/>
    </location>
</feature>
<dbReference type="PROSITE" id="PS51713">
    <property type="entry name" value="G_ERA"/>
    <property type="match status" value="1"/>
</dbReference>
<keyword evidence="7" id="KW-1003">Cell membrane</keyword>
<evidence type="ECO:0000256" key="5">
    <source>
        <dbReference type="ARBA" id="ARBA00022884"/>
    </source>
</evidence>
<evidence type="ECO:0000313" key="11">
    <source>
        <dbReference type="Proteomes" id="UP000824161"/>
    </source>
</evidence>